<sequence length="163" mass="18396">MSKLVTLLFLAIVSVFATTVVGENLPEPYKVTGKVYCDTCRCGFETNVTTYIHGAIVELQCYDKSHTTIVFRNETVTTVGGQFTFVVSQDHGDQYCDAVLKWSPLKRCKIVDPGRDRARVIVTNSNGIKSYRRYANNMGFFADKALPICGKLLKYYLHFDDDK</sequence>
<comment type="similarity">
    <text evidence="1">Belongs to the Ole e I family.</text>
</comment>
<gene>
    <name evidence="4" type="ORF">RND81_06G027100</name>
</gene>
<keyword evidence="5" id="KW-1185">Reference proteome</keyword>
<dbReference type="InterPro" id="IPR006040">
    <property type="entry name" value="Allergen_Ole_e_I_CS"/>
</dbReference>
<evidence type="ECO:0000256" key="1">
    <source>
        <dbReference type="ARBA" id="ARBA00010049"/>
    </source>
</evidence>
<keyword evidence="2" id="KW-1015">Disulfide bond</keyword>
<proteinExistence type="inferred from homology"/>
<dbReference type="AlphaFoldDB" id="A0AAW1K5Z4"/>
<accession>A0AAW1K5Z4</accession>
<feature type="chain" id="PRO_5043822359" evidence="3">
    <location>
        <begin position="23"/>
        <end position="163"/>
    </location>
</feature>
<dbReference type="PROSITE" id="PS00925">
    <property type="entry name" value="OLEEI"/>
    <property type="match status" value="1"/>
</dbReference>
<evidence type="ECO:0000313" key="5">
    <source>
        <dbReference type="Proteomes" id="UP001443914"/>
    </source>
</evidence>
<dbReference type="PANTHER" id="PTHR31614:SF5">
    <property type="entry name" value="ALLERGEN-LIKE PROTEIN BRSN20"/>
    <property type="match status" value="1"/>
</dbReference>
<evidence type="ECO:0000256" key="3">
    <source>
        <dbReference type="SAM" id="SignalP"/>
    </source>
</evidence>
<dbReference type="PANTHER" id="PTHR31614">
    <property type="entry name" value="PROTEIN DOWNSTREAM OF FLC-RELATED"/>
    <property type="match status" value="1"/>
</dbReference>
<keyword evidence="3" id="KW-0732">Signal</keyword>
<dbReference type="EMBL" id="JBDFQZ010000006">
    <property type="protein sequence ID" value="KAK9713440.1"/>
    <property type="molecule type" value="Genomic_DNA"/>
</dbReference>
<reference evidence="4" key="1">
    <citation type="submission" date="2024-03" db="EMBL/GenBank/DDBJ databases">
        <title>WGS assembly of Saponaria officinalis var. Norfolk2.</title>
        <authorList>
            <person name="Jenkins J."/>
            <person name="Shu S."/>
            <person name="Grimwood J."/>
            <person name="Barry K."/>
            <person name="Goodstein D."/>
            <person name="Schmutz J."/>
            <person name="Leebens-Mack J."/>
            <person name="Osbourn A."/>
        </authorList>
    </citation>
    <scope>NUCLEOTIDE SEQUENCE [LARGE SCALE GENOMIC DNA]</scope>
    <source>
        <strain evidence="4">JIC</strain>
    </source>
</reference>
<name>A0AAW1K5Z4_SAPOF</name>
<dbReference type="Pfam" id="PF01190">
    <property type="entry name" value="Pollen_Ole_e_1"/>
    <property type="match status" value="1"/>
</dbReference>
<evidence type="ECO:0000313" key="4">
    <source>
        <dbReference type="EMBL" id="KAK9713440.1"/>
    </source>
</evidence>
<organism evidence="4 5">
    <name type="scientific">Saponaria officinalis</name>
    <name type="common">Common soapwort</name>
    <name type="synonym">Lychnis saponaria</name>
    <dbReference type="NCBI Taxonomy" id="3572"/>
    <lineage>
        <taxon>Eukaryota</taxon>
        <taxon>Viridiplantae</taxon>
        <taxon>Streptophyta</taxon>
        <taxon>Embryophyta</taxon>
        <taxon>Tracheophyta</taxon>
        <taxon>Spermatophyta</taxon>
        <taxon>Magnoliopsida</taxon>
        <taxon>eudicotyledons</taxon>
        <taxon>Gunneridae</taxon>
        <taxon>Pentapetalae</taxon>
        <taxon>Caryophyllales</taxon>
        <taxon>Caryophyllaceae</taxon>
        <taxon>Caryophylleae</taxon>
        <taxon>Saponaria</taxon>
    </lineage>
</organism>
<dbReference type="Proteomes" id="UP001443914">
    <property type="component" value="Unassembled WGS sequence"/>
</dbReference>
<evidence type="ECO:0000256" key="2">
    <source>
        <dbReference type="ARBA" id="ARBA00023157"/>
    </source>
</evidence>
<dbReference type="InterPro" id="IPR006041">
    <property type="entry name" value="Pollen_Ole_e1_allergen"/>
</dbReference>
<dbReference type="GO" id="GO:0005615">
    <property type="term" value="C:extracellular space"/>
    <property type="evidence" value="ECO:0007669"/>
    <property type="project" value="InterPro"/>
</dbReference>
<comment type="caution">
    <text evidence="4">The sequence shown here is derived from an EMBL/GenBank/DDBJ whole genome shotgun (WGS) entry which is preliminary data.</text>
</comment>
<feature type="signal peptide" evidence="3">
    <location>
        <begin position="1"/>
        <end position="22"/>
    </location>
</feature>
<protein>
    <submittedName>
        <fullName evidence="4">Uncharacterized protein</fullName>
    </submittedName>
</protein>